<dbReference type="Proteomes" id="UP000634660">
    <property type="component" value="Unassembled WGS sequence"/>
</dbReference>
<gene>
    <name evidence="2" type="ORF">GCM10010371_24900</name>
</gene>
<evidence type="ECO:0000313" key="3">
    <source>
        <dbReference type="Proteomes" id="UP000634660"/>
    </source>
</evidence>
<dbReference type="EMBL" id="BMVX01000008">
    <property type="protein sequence ID" value="GGZ64368.1"/>
    <property type="molecule type" value="Genomic_DNA"/>
</dbReference>
<sequence>MDHNPQRATPPYGSGMRYFSPTANHRTLGLVRLGVEVRRGRLPVVGPRALDHEDPARFSRLSSRRGARPRCASAPSSRSAADGPRSVPPHRSVRSYGTGRSHRAGREAGRPAGTAPGRRTVRQAGRRA</sequence>
<feature type="compositionally biased region" description="Low complexity" evidence="1">
    <location>
        <begin position="69"/>
        <end position="85"/>
    </location>
</feature>
<organism evidence="2 3">
    <name type="scientific">Streptomyces subrutilus</name>
    <dbReference type="NCBI Taxonomy" id="36818"/>
    <lineage>
        <taxon>Bacteria</taxon>
        <taxon>Bacillati</taxon>
        <taxon>Actinomycetota</taxon>
        <taxon>Actinomycetes</taxon>
        <taxon>Kitasatosporales</taxon>
        <taxon>Streptomycetaceae</taxon>
        <taxon>Streptomyces</taxon>
    </lineage>
</organism>
<evidence type="ECO:0000256" key="1">
    <source>
        <dbReference type="SAM" id="MobiDB-lite"/>
    </source>
</evidence>
<proteinExistence type="predicted"/>
<comment type="caution">
    <text evidence="2">The sequence shown here is derived from an EMBL/GenBank/DDBJ whole genome shotgun (WGS) entry which is preliminary data.</text>
</comment>
<feature type="region of interest" description="Disordered" evidence="1">
    <location>
        <begin position="47"/>
        <end position="128"/>
    </location>
</feature>
<name>A0A918V4Q6_9ACTN</name>
<feature type="compositionally biased region" description="Basic residues" evidence="1">
    <location>
        <begin position="119"/>
        <end position="128"/>
    </location>
</feature>
<reference evidence="2" key="2">
    <citation type="submission" date="2020-09" db="EMBL/GenBank/DDBJ databases">
        <authorList>
            <person name="Sun Q."/>
            <person name="Ohkuma M."/>
        </authorList>
    </citation>
    <scope>NUCLEOTIDE SEQUENCE</scope>
    <source>
        <strain evidence="2">JCM 4834</strain>
    </source>
</reference>
<dbReference type="AlphaFoldDB" id="A0A918V4Q6"/>
<reference evidence="2" key="1">
    <citation type="journal article" date="2014" name="Int. J. Syst. Evol. Microbiol.">
        <title>Complete genome sequence of Corynebacterium casei LMG S-19264T (=DSM 44701T), isolated from a smear-ripened cheese.</title>
        <authorList>
            <consortium name="US DOE Joint Genome Institute (JGI-PGF)"/>
            <person name="Walter F."/>
            <person name="Albersmeier A."/>
            <person name="Kalinowski J."/>
            <person name="Ruckert C."/>
        </authorList>
    </citation>
    <scope>NUCLEOTIDE SEQUENCE</scope>
    <source>
        <strain evidence="2">JCM 4834</strain>
    </source>
</reference>
<accession>A0A918V4Q6</accession>
<protein>
    <submittedName>
        <fullName evidence="2">Uncharacterized protein</fullName>
    </submittedName>
</protein>
<evidence type="ECO:0000313" key="2">
    <source>
        <dbReference type="EMBL" id="GGZ64368.1"/>
    </source>
</evidence>